<evidence type="ECO:0000313" key="1">
    <source>
        <dbReference type="EMBL" id="ANJ66646.1"/>
    </source>
</evidence>
<dbReference type="OrthoDB" id="1909530at2"/>
<dbReference type="RefSeq" id="WP_066098874.1">
    <property type="nucleotide sequence ID" value="NZ_CP016027.1"/>
</dbReference>
<protein>
    <submittedName>
        <fullName evidence="1">Uncharacterized protein</fullName>
    </submittedName>
</protein>
<proteinExistence type="predicted"/>
<dbReference type="Proteomes" id="UP000078596">
    <property type="component" value="Chromosome"/>
</dbReference>
<name>A0A191ZFJ2_9GAMM</name>
<evidence type="ECO:0000313" key="2">
    <source>
        <dbReference type="Proteomes" id="UP000078596"/>
    </source>
</evidence>
<dbReference type="KEGG" id="haz:A9404_03975"/>
<dbReference type="SUPFAM" id="SSF143602">
    <property type="entry name" value="STIV B116-like"/>
    <property type="match status" value="1"/>
</dbReference>
<organism evidence="1 2">
    <name type="scientific">Halothiobacillus diazotrophicus</name>
    <dbReference type="NCBI Taxonomy" id="1860122"/>
    <lineage>
        <taxon>Bacteria</taxon>
        <taxon>Pseudomonadati</taxon>
        <taxon>Pseudomonadota</taxon>
        <taxon>Gammaproteobacteria</taxon>
        <taxon>Chromatiales</taxon>
        <taxon>Halothiobacillaceae</taxon>
        <taxon>Halothiobacillus</taxon>
    </lineage>
</organism>
<dbReference type="AlphaFoldDB" id="A0A191ZFJ2"/>
<sequence length="125" mass="13993">MVYLLNAPVLTAYGTYQFLGPISSFEARKRLDGQVVSSAIGHEGTASLLSKILERSVQMKRISVQLHPGDSALVFRLLERLPEGVILSTEELETIPYELGWLQLISQGNRSPHNNFEDMPRRGLK</sequence>
<accession>A0A191ZFJ2</accession>
<dbReference type="EMBL" id="CP016027">
    <property type="protein sequence ID" value="ANJ66646.1"/>
    <property type="molecule type" value="Genomic_DNA"/>
</dbReference>
<dbReference type="InterPro" id="IPR015055">
    <property type="entry name" value="STIV_B116-like"/>
</dbReference>
<dbReference type="Pfam" id="PF08960">
    <property type="entry name" value="STIV_B116-like"/>
    <property type="match status" value="1"/>
</dbReference>
<gene>
    <name evidence="1" type="ORF">A9404_03975</name>
</gene>
<dbReference type="STRING" id="1860122.A9404_03975"/>
<dbReference type="InterPro" id="IPR037236">
    <property type="entry name" value="STIV_B116-like_sf"/>
</dbReference>
<keyword evidence="2" id="KW-1185">Reference proteome</keyword>
<dbReference type="Gene3D" id="3.40.50.11170">
    <property type="entry name" value="Uncharacterised protein PF08960, DUF1874"/>
    <property type="match status" value="1"/>
</dbReference>
<reference evidence="1 2" key="1">
    <citation type="submission" date="2016-06" db="EMBL/GenBank/DDBJ databases">
        <title>Insight into the functional genes involving in sulfur oxidation in Pearl River water.</title>
        <authorList>
            <person name="Luo J."/>
            <person name="Tan X."/>
            <person name="Lin W."/>
        </authorList>
    </citation>
    <scope>NUCLEOTIDE SEQUENCE [LARGE SCALE GENOMIC DNA]</scope>
    <source>
        <strain evidence="1 2">LS2</strain>
    </source>
</reference>